<dbReference type="AlphaFoldDB" id="A0AA36MNA2"/>
<proteinExistence type="predicted"/>
<protein>
    <submittedName>
        <fullName evidence="1">Uncharacterized protein</fullName>
    </submittedName>
</protein>
<name>A0AA36MNA2_9DINO</name>
<evidence type="ECO:0000313" key="2">
    <source>
        <dbReference type="Proteomes" id="UP001178507"/>
    </source>
</evidence>
<evidence type="ECO:0000313" key="1">
    <source>
        <dbReference type="EMBL" id="CAJ1373903.1"/>
    </source>
</evidence>
<comment type="caution">
    <text evidence="1">The sequence shown here is derived from an EMBL/GenBank/DDBJ whole genome shotgun (WGS) entry which is preliminary data.</text>
</comment>
<sequence>MERWSQLQEMVIGGDARADEICQLLTNEADTDLRRSVLLQRLVDVLGEGFTPLSAQMQLQWMLLEDAVASGDSTATHLLSFLASARGSPVVALARLTKGVGAKDWRNISPGVAEMLMRDVPEAVEVYDDNSEEEEQGVVACPWTEQAEAAELEAAANISHDFVDEDPIAEQPDDDHLDEQADANEEVPQILFDRVNPVAVEEIGKRVLSKVFRTGNGNGPTVMRICGDILAQCTRGKVAGARCFRTTYREEKGMVAIGKKGRPPSPSRIGSGHCFARDFVFDLENCHLAVLRERHQPAADSALETYFQDRERILRDTHADRTVAKQLFLRLLYGGSILAWKRTHRLGEFATEQFAERFAAEMAAMRQADCQNHTQLLAKLKASEKILIRDLTDYHIEWTTSEQDAGFRSNTRWEFTGQTFQNGVANWLKSNLGESSAAFDVDGESCRKYLNFSGSKVLNSETLE</sequence>
<feature type="non-terminal residue" evidence="1">
    <location>
        <position position="1"/>
    </location>
</feature>
<reference evidence="1" key="1">
    <citation type="submission" date="2023-08" db="EMBL/GenBank/DDBJ databases">
        <authorList>
            <person name="Chen Y."/>
            <person name="Shah S."/>
            <person name="Dougan E. K."/>
            <person name="Thang M."/>
            <person name="Chan C."/>
        </authorList>
    </citation>
    <scope>NUCLEOTIDE SEQUENCE</scope>
</reference>
<accession>A0AA36MNA2</accession>
<keyword evidence="2" id="KW-1185">Reference proteome</keyword>
<organism evidence="1 2">
    <name type="scientific">Effrenium voratum</name>
    <dbReference type="NCBI Taxonomy" id="2562239"/>
    <lineage>
        <taxon>Eukaryota</taxon>
        <taxon>Sar</taxon>
        <taxon>Alveolata</taxon>
        <taxon>Dinophyceae</taxon>
        <taxon>Suessiales</taxon>
        <taxon>Symbiodiniaceae</taxon>
        <taxon>Effrenium</taxon>
    </lineage>
</organism>
<dbReference type="EMBL" id="CAUJNA010000224">
    <property type="protein sequence ID" value="CAJ1373903.1"/>
    <property type="molecule type" value="Genomic_DNA"/>
</dbReference>
<gene>
    <name evidence="1" type="ORF">EVOR1521_LOCUS3595</name>
</gene>
<dbReference type="Proteomes" id="UP001178507">
    <property type="component" value="Unassembled WGS sequence"/>
</dbReference>